<organism evidence="1 2">
    <name type="scientific">Xanthomonas translucens pv. translucens</name>
    <dbReference type="NCBI Taxonomy" id="134875"/>
    <lineage>
        <taxon>Bacteria</taxon>
        <taxon>Pseudomonadati</taxon>
        <taxon>Pseudomonadota</taxon>
        <taxon>Gammaproteobacteria</taxon>
        <taxon>Lysobacterales</taxon>
        <taxon>Lysobacteraceae</taxon>
        <taxon>Xanthomonas</taxon>
        <taxon>Xanthomonas translucens group</taxon>
    </lineage>
</organism>
<dbReference type="RefSeq" id="WP_081088127.1">
    <property type="nucleotide sequence ID" value="NZ_CP064001.1"/>
</dbReference>
<dbReference type="GO" id="GO:0008168">
    <property type="term" value="F:methyltransferase activity"/>
    <property type="evidence" value="ECO:0007669"/>
    <property type="project" value="UniProtKB-KW"/>
</dbReference>
<comment type="caution">
    <text evidence="1">The sequence shown here is derived from an EMBL/GenBank/DDBJ whole genome shotgun (WGS) entry which is preliminary data.</text>
</comment>
<dbReference type="GO" id="GO:0032259">
    <property type="term" value="P:methylation"/>
    <property type="evidence" value="ECO:0007669"/>
    <property type="project" value="UniProtKB-KW"/>
</dbReference>
<dbReference type="InterPro" id="IPR029063">
    <property type="entry name" value="SAM-dependent_MTases_sf"/>
</dbReference>
<evidence type="ECO:0000313" key="2">
    <source>
        <dbReference type="Proteomes" id="UP001635788"/>
    </source>
</evidence>
<proteinExistence type="predicted"/>
<dbReference type="EMBL" id="JBKAMQ010000002">
    <property type="protein sequence ID" value="MFN6507437.1"/>
    <property type="molecule type" value="Genomic_DNA"/>
</dbReference>
<accession>A0ABW9KWY0</accession>
<keyword evidence="1" id="KW-0808">Transferase</keyword>
<sequence length="213" mass="23246">MDANQIKSPTALEAILEETTRIGFTQASVRSTGSLLRTLVCSKPGGLVLELGTGTGAGTAWLLDGMDENSTLITIEKDEERSAVAQQHLGSDPRATFYVGDAATVLPVISDRRFDMIFADTWIGKFIHLDEVLDLLNVGGLYVNDDMKEQPNWPDDRESRDAHLEKVYEVISSLKARTDLVITYLDWASGLVIATKRAALPGVEHADIPLPPP</sequence>
<keyword evidence="1" id="KW-0489">Methyltransferase</keyword>
<dbReference type="CDD" id="cd02440">
    <property type="entry name" value="AdoMet_MTases"/>
    <property type="match status" value="1"/>
</dbReference>
<dbReference type="Proteomes" id="UP001635788">
    <property type="component" value="Unassembled WGS sequence"/>
</dbReference>
<dbReference type="SUPFAM" id="SSF53335">
    <property type="entry name" value="S-adenosyl-L-methionine-dependent methyltransferases"/>
    <property type="match status" value="1"/>
</dbReference>
<gene>
    <name evidence="1" type="ORF">ACK3FC_09430</name>
</gene>
<evidence type="ECO:0000313" key="1">
    <source>
        <dbReference type="EMBL" id="MFN6507437.1"/>
    </source>
</evidence>
<keyword evidence="2" id="KW-1185">Reference proteome</keyword>
<dbReference type="EC" id="2.1.1.-" evidence="1"/>
<dbReference type="Gene3D" id="3.40.50.150">
    <property type="entry name" value="Vaccinia Virus protein VP39"/>
    <property type="match status" value="1"/>
</dbReference>
<name>A0ABW9KWY0_XANCT</name>
<dbReference type="PANTHER" id="PTHR43167:SF1">
    <property type="entry name" value="PUTATIVE (AFU_ORTHOLOGUE AFUA_6G01830)-RELATED"/>
    <property type="match status" value="1"/>
</dbReference>
<reference evidence="1 2" key="1">
    <citation type="submission" date="2024-12" db="EMBL/GenBank/DDBJ databases">
        <authorList>
            <person name="Alaofin S."/>
            <person name="Velasco D."/>
            <person name="Li D."/>
            <person name="Baldwin T."/>
            <person name="Liu Z."/>
            <person name="Schachterle J.K."/>
        </authorList>
    </citation>
    <scope>NUCLEOTIDE SEQUENCE [LARGE SCALE GENOMIC DNA]</scope>
    <source>
        <strain evidence="1 2">B1</strain>
    </source>
</reference>
<dbReference type="PANTHER" id="PTHR43167">
    <property type="entry name" value="PUTATIVE (AFU_ORTHOLOGUE AFUA_6G01830)-RELATED"/>
    <property type="match status" value="1"/>
</dbReference>
<dbReference type="Pfam" id="PF13578">
    <property type="entry name" value="Methyltransf_24"/>
    <property type="match status" value="1"/>
</dbReference>
<protein>
    <submittedName>
        <fullName evidence="1">O-methyltransferase</fullName>
        <ecNumber evidence="1">2.1.1.-</ecNumber>
    </submittedName>
</protein>